<comment type="similarity">
    <text evidence="1">Belongs to the BtpA family.</text>
</comment>
<proteinExistence type="inferred from homology"/>
<dbReference type="PANTHER" id="PTHR21381">
    <property type="entry name" value="ZGC:162297"/>
    <property type="match status" value="1"/>
</dbReference>
<evidence type="ECO:0000313" key="2">
    <source>
        <dbReference type="EMBL" id="AKF07236.1"/>
    </source>
</evidence>
<dbReference type="PIRSF" id="PIRSF005956">
    <property type="entry name" value="BtpA"/>
    <property type="match status" value="1"/>
</dbReference>
<dbReference type="InterPro" id="IPR005137">
    <property type="entry name" value="BtpA"/>
</dbReference>
<dbReference type="NCBIfam" id="TIGR00259">
    <property type="entry name" value="thylakoid_BtpA"/>
    <property type="match status" value="1"/>
</dbReference>
<dbReference type="AlphaFoldDB" id="A0A0F6W4J2"/>
<dbReference type="Pfam" id="PF03437">
    <property type="entry name" value="BtpA"/>
    <property type="match status" value="1"/>
</dbReference>
<dbReference type="STRING" id="927083.DB32_004385"/>
<dbReference type="PANTHER" id="PTHR21381:SF3">
    <property type="entry name" value="SGC REGION PROTEIN SGCQ-RELATED"/>
    <property type="match status" value="1"/>
</dbReference>
<dbReference type="SUPFAM" id="SSF51366">
    <property type="entry name" value="Ribulose-phoshate binding barrel"/>
    <property type="match status" value="1"/>
</dbReference>
<accession>A0A0F6W4J2</accession>
<organism evidence="2 3">
    <name type="scientific">Sandaracinus amylolyticus</name>
    <dbReference type="NCBI Taxonomy" id="927083"/>
    <lineage>
        <taxon>Bacteria</taxon>
        <taxon>Pseudomonadati</taxon>
        <taxon>Myxococcota</taxon>
        <taxon>Polyangia</taxon>
        <taxon>Polyangiales</taxon>
        <taxon>Sandaracinaceae</taxon>
        <taxon>Sandaracinus</taxon>
    </lineage>
</organism>
<reference evidence="2 3" key="1">
    <citation type="submission" date="2015-03" db="EMBL/GenBank/DDBJ databases">
        <title>Genome assembly of Sandaracinus amylolyticus DSM 53668.</title>
        <authorList>
            <person name="Sharma G."/>
            <person name="Subramanian S."/>
        </authorList>
    </citation>
    <scope>NUCLEOTIDE SEQUENCE [LARGE SCALE GENOMIC DNA]</scope>
    <source>
        <strain evidence="2 3">DSM 53668</strain>
    </source>
</reference>
<keyword evidence="3" id="KW-1185">Reference proteome</keyword>
<protein>
    <submittedName>
        <fullName evidence="2">Photosystem I assembly-like protein</fullName>
    </submittedName>
</protein>
<evidence type="ECO:0000256" key="1">
    <source>
        <dbReference type="ARBA" id="ARBA00006007"/>
    </source>
</evidence>
<dbReference type="RefSeq" id="WP_053234519.1">
    <property type="nucleotide sequence ID" value="NZ_CP011125.1"/>
</dbReference>
<dbReference type="Proteomes" id="UP000034883">
    <property type="component" value="Chromosome"/>
</dbReference>
<name>A0A0F6W4J2_9BACT</name>
<dbReference type="InterPro" id="IPR011060">
    <property type="entry name" value="RibuloseP-bd_barrel"/>
</dbReference>
<evidence type="ECO:0000313" key="3">
    <source>
        <dbReference type="Proteomes" id="UP000034883"/>
    </source>
</evidence>
<dbReference type="KEGG" id="samy:DB32_004385"/>
<gene>
    <name evidence="2" type="ORF">DB32_004385</name>
</gene>
<dbReference type="EMBL" id="CP011125">
    <property type="protein sequence ID" value="AKF07236.1"/>
    <property type="molecule type" value="Genomic_DNA"/>
</dbReference>
<sequence>MSAPRGLIGVIHLPAMPGDPGHAGGGFEAVYAHAMRDADALAEGGVEHVVVENFGSRPFVKGDARDPLPPHQVAAITVVARALRDRFARVGVNCLRNDVVAALGIAAATGASFVRVNVHVGAYVTDQGVIEGEAARSLRYRHALGAHDVAICADVLVKHATPLAPIDATQATKDTLDRGMADAVVVTGTATGAPVDLATLEKVREAAGTRAVLLGSGLTPDDAERLLRYADGAIVGTWVKAGGDVRAAVDASRVRALVQACAGRFRDA</sequence>